<accession>A0A0M3HNN5</accession>
<dbReference type="Proteomes" id="UP000036681">
    <property type="component" value="Unplaced"/>
</dbReference>
<keyword evidence="1" id="KW-1185">Reference proteome</keyword>
<evidence type="ECO:0000313" key="1">
    <source>
        <dbReference type="Proteomes" id="UP000036681"/>
    </source>
</evidence>
<reference evidence="2" key="1">
    <citation type="submission" date="2017-02" db="UniProtKB">
        <authorList>
            <consortium name="WormBaseParasite"/>
        </authorList>
    </citation>
    <scope>IDENTIFICATION</scope>
</reference>
<proteinExistence type="predicted"/>
<evidence type="ECO:0000313" key="2">
    <source>
        <dbReference type="WBParaSite" id="ALUE_0000333001-mRNA-1"/>
    </source>
</evidence>
<organism evidence="1 2">
    <name type="scientific">Ascaris lumbricoides</name>
    <name type="common">Giant roundworm</name>
    <dbReference type="NCBI Taxonomy" id="6252"/>
    <lineage>
        <taxon>Eukaryota</taxon>
        <taxon>Metazoa</taxon>
        <taxon>Ecdysozoa</taxon>
        <taxon>Nematoda</taxon>
        <taxon>Chromadorea</taxon>
        <taxon>Rhabditida</taxon>
        <taxon>Spirurina</taxon>
        <taxon>Ascaridomorpha</taxon>
        <taxon>Ascaridoidea</taxon>
        <taxon>Ascarididae</taxon>
        <taxon>Ascaris</taxon>
    </lineage>
</organism>
<name>A0A0M3HNN5_ASCLU</name>
<sequence>MACIMRQKFRLSRPAEDKISAAQVSEQVSINCEICANDYSIRSLDSVLPVLLVNAVIHTPIMDALTEERQLDRGVGLALNDWNSSLIAPYSSDEWSTHIAQLIACKLLPNKAHSHAVFY</sequence>
<dbReference type="WBParaSite" id="ALUE_0000333001-mRNA-1">
    <property type="protein sequence ID" value="ALUE_0000333001-mRNA-1"/>
    <property type="gene ID" value="ALUE_0000333001"/>
</dbReference>
<dbReference type="AlphaFoldDB" id="A0A0M3HNN5"/>
<protein>
    <submittedName>
        <fullName evidence="2">Carn_acyltransf domain-containing protein</fullName>
    </submittedName>
</protein>